<evidence type="ECO:0000313" key="8">
    <source>
        <dbReference type="Proteomes" id="UP000192634"/>
    </source>
</evidence>
<dbReference type="Pfam" id="PF04542">
    <property type="entry name" value="Sigma70_r2"/>
    <property type="match status" value="1"/>
</dbReference>
<name>A0A1W1YSG8_9MICO</name>
<evidence type="ECO:0000256" key="3">
    <source>
        <dbReference type="ARBA" id="ARBA00023082"/>
    </source>
</evidence>
<dbReference type="AlphaFoldDB" id="A0A1W1YSG8"/>
<dbReference type="InterPro" id="IPR013249">
    <property type="entry name" value="RNA_pol_sigma70_r4_t2"/>
</dbReference>
<keyword evidence="4" id="KW-0804">Transcription</keyword>
<dbReference type="GO" id="GO:0003677">
    <property type="term" value="F:DNA binding"/>
    <property type="evidence" value="ECO:0007669"/>
    <property type="project" value="InterPro"/>
</dbReference>
<evidence type="ECO:0000256" key="2">
    <source>
        <dbReference type="ARBA" id="ARBA00023015"/>
    </source>
</evidence>
<dbReference type="PANTHER" id="PTHR43133:SF25">
    <property type="entry name" value="RNA POLYMERASE SIGMA FACTOR RFAY-RELATED"/>
    <property type="match status" value="1"/>
</dbReference>
<dbReference type="Proteomes" id="UP000192634">
    <property type="component" value="Unassembled WGS sequence"/>
</dbReference>
<dbReference type="SUPFAM" id="SSF88659">
    <property type="entry name" value="Sigma3 and sigma4 domains of RNA polymerase sigma factors"/>
    <property type="match status" value="1"/>
</dbReference>
<dbReference type="InterPro" id="IPR039425">
    <property type="entry name" value="RNA_pol_sigma-70-like"/>
</dbReference>
<dbReference type="InterPro" id="IPR014284">
    <property type="entry name" value="RNA_pol_sigma-70_dom"/>
</dbReference>
<proteinExistence type="inferred from homology"/>
<dbReference type="Gene3D" id="1.10.1740.10">
    <property type="match status" value="1"/>
</dbReference>
<sequence length="157" mass="17088">MDAHTAEDLASETFVRALEHGDRFDPTKGGHRAWLFGIATNLLAKHRRSEVRGYRAHARLGADPLVEGYTGLGEIDARVDAQARGRALAGALADLRDDERDVLLLVAHAQMSHAEVAEALNLPIGTVRSRLHRARARVRAALTDHDGTDHDTEGGHP</sequence>
<accession>A0A1W1YSG8</accession>
<evidence type="ECO:0000256" key="1">
    <source>
        <dbReference type="ARBA" id="ARBA00010641"/>
    </source>
</evidence>
<dbReference type="InterPro" id="IPR013325">
    <property type="entry name" value="RNA_pol_sigma_r2"/>
</dbReference>
<dbReference type="CDD" id="cd06171">
    <property type="entry name" value="Sigma70_r4"/>
    <property type="match status" value="1"/>
</dbReference>
<dbReference type="NCBIfam" id="TIGR02937">
    <property type="entry name" value="sigma70-ECF"/>
    <property type="match status" value="1"/>
</dbReference>
<dbReference type="PANTHER" id="PTHR43133">
    <property type="entry name" value="RNA POLYMERASE ECF-TYPE SIGMA FACTO"/>
    <property type="match status" value="1"/>
</dbReference>
<keyword evidence="2" id="KW-0805">Transcription regulation</keyword>
<dbReference type="GO" id="GO:0006352">
    <property type="term" value="P:DNA-templated transcription initiation"/>
    <property type="evidence" value="ECO:0007669"/>
    <property type="project" value="InterPro"/>
</dbReference>
<reference evidence="7 8" key="1">
    <citation type="submission" date="2017-04" db="EMBL/GenBank/DDBJ databases">
        <authorList>
            <person name="Afonso C.L."/>
            <person name="Miller P.J."/>
            <person name="Scott M.A."/>
            <person name="Spackman E."/>
            <person name="Goraichik I."/>
            <person name="Dimitrov K.M."/>
            <person name="Suarez D.L."/>
            <person name="Swayne D.E."/>
        </authorList>
    </citation>
    <scope>NUCLEOTIDE SEQUENCE [LARGE SCALE GENOMIC DNA]</scope>
    <source>
        <strain evidence="7 8">CGMCC 1.12511</strain>
    </source>
</reference>
<protein>
    <submittedName>
        <fullName evidence="7">RNA polymerase sigma-70 factor, ECF subfamily</fullName>
    </submittedName>
</protein>
<organism evidence="7 8">
    <name type="scientific">Janibacter indicus</name>
    <dbReference type="NCBI Taxonomy" id="857417"/>
    <lineage>
        <taxon>Bacteria</taxon>
        <taxon>Bacillati</taxon>
        <taxon>Actinomycetota</taxon>
        <taxon>Actinomycetes</taxon>
        <taxon>Micrococcales</taxon>
        <taxon>Intrasporangiaceae</taxon>
        <taxon>Janibacter</taxon>
    </lineage>
</organism>
<dbReference type="Pfam" id="PF08281">
    <property type="entry name" value="Sigma70_r4_2"/>
    <property type="match status" value="1"/>
</dbReference>
<comment type="similarity">
    <text evidence="1">Belongs to the sigma-70 factor family. ECF subfamily.</text>
</comment>
<evidence type="ECO:0000256" key="4">
    <source>
        <dbReference type="ARBA" id="ARBA00023163"/>
    </source>
</evidence>
<gene>
    <name evidence="7" type="ORF">SAMN06296429_102328</name>
</gene>
<dbReference type="EMBL" id="FWXN01000002">
    <property type="protein sequence ID" value="SMC39076.1"/>
    <property type="molecule type" value="Genomic_DNA"/>
</dbReference>
<dbReference type="InterPro" id="IPR036388">
    <property type="entry name" value="WH-like_DNA-bd_sf"/>
</dbReference>
<dbReference type="GO" id="GO:0016987">
    <property type="term" value="F:sigma factor activity"/>
    <property type="evidence" value="ECO:0007669"/>
    <property type="project" value="UniProtKB-KW"/>
</dbReference>
<dbReference type="SUPFAM" id="SSF88946">
    <property type="entry name" value="Sigma2 domain of RNA polymerase sigma factors"/>
    <property type="match status" value="1"/>
</dbReference>
<evidence type="ECO:0000259" key="6">
    <source>
        <dbReference type="Pfam" id="PF08281"/>
    </source>
</evidence>
<evidence type="ECO:0000259" key="5">
    <source>
        <dbReference type="Pfam" id="PF04542"/>
    </source>
</evidence>
<evidence type="ECO:0000313" key="7">
    <source>
        <dbReference type="EMBL" id="SMC39076.1"/>
    </source>
</evidence>
<dbReference type="InterPro" id="IPR007627">
    <property type="entry name" value="RNA_pol_sigma70_r2"/>
</dbReference>
<dbReference type="InterPro" id="IPR013324">
    <property type="entry name" value="RNA_pol_sigma_r3/r4-like"/>
</dbReference>
<keyword evidence="3" id="KW-0731">Sigma factor</keyword>
<feature type="domain" description="RNA polymerase sigma factor 70 region 4 type 2" evidence="6">
    <location>
        <begin position="87"/>
        <end position="137"/>
    </location>
</feature>
<dbReference type="Gene3D" id="1.10.10.10">
    <property type="entry name" value="Winged helix-like DNA-binding domain superfamily/Winged helix DNA-binding domain"/>
    <property type="match status" value="1"/>
</dbReference>
<feature type="domain" description="RNA polymerase sigma-70 region 2" evidence="5">
    <location>
        <begin position="2"/>
        <end position="51"/>
    </location>
</feature>